<evidence type="ECO:0000256" key="2">
    <source>
        <dbReference type="SAM" id="SignalP"/>
    </source>
</evidence>
<dbReference type="SUPFAM" id="SSF48452">
    <property type="entry name" value="TPR-like"/>
    <property type="match status" value="1"/>
</dbReference>
<gene>
    <name evidence="3" type="ORF">SAMN02745181_1667</name>
</gene>
<organism evidence="3 4">
    <name type="scientific">Rubritalea squalenifaciens DSM 18772</name>
    <dbReference type="NCBI Taxonomy" id="1123071"/>
    <lineage>
        <taxon>Bacteria</taxon>
        <taxon>Pseudomonadati</taxon>
        <taxon>Verrucomicrobiota</taxon>
        <taxon>Verrucomicrobiia</taxon>
        <taxon>Verrucomicrobiales</taxon>
        <taxon>Rubritaleaceae</taxon>
        <taxon>Rubritalea</taxon>
    </lineage>
</organism>
<dbReference type="OrthoDB" id="9771443at2"/>
<keyword evidence="2" id="KW-0732">Signal</keyword>
<dbReference type="EMBL" id="FQYR01000003">
    <property type="protein sequence ID" value="SHJ28836.1"/>
    <property type="molecule type" value="Genomic_DNA"/>
</dbReference>
<feature type="chain" id="PRO_5012387025" evidence="2">
    <location>
        <begin position="21"/>
        <end position="520"/>
    </location>
</feature>
<reference evidence="3 4" key="1">
    <citation type="submission" date="2016-11" db="EMBL/GenBank/DDBJ databases">
        <authorList>
            <person name="Jaros S."/>
            <person name="Januszkiewicz K."/>
            <person name="Wedrychowicz H."/>
        </authorList>
    </citation>
    <scope>NUCLEOTIDE SEQUENCE [LARGE SCALE GENOMIC DNA]</scope>
    <source>
        <strain evidence="3 4">DSM 18772</strain>
    </source>
</reference>
<name>A0A1M6I316_9BACT</name>
<feature type="compositionally biased region" description="Pro residues" evidence="1">
    <location>
        <begin position="508"/>
        <end position="520"/>
    </location>
</feature>
<dbReference type="STRING" id="1123071.SAMN02745181_1667"/>
<proteinExistence type="predicted"/>
<dbReference type="RefSeq" id="WP_159434867.1">
    <property type="nucleotide sequence ID" value="NZ_FQYR01000003.1"/>
</dbReference>
<accession>A0A1M6I316</accession>
<evidence type="ECO:0000313" key="4">
    <source>
        <dbReference type="Proteomes" id="UP000184510"/>
    </source>
</evidence>
<dbReference type="AlphaFoldDB" id="A0A1M6I316"/>
<feature type="signal peptide" evidence="2">
    <location>
        <begin position="1"/>
        <end position="20"/>
    </location>
</feature>
<protein>
    <submittedName>
        <fullName evidence="3">TIGR03790 family protein</fullName>
    </submittedName>
</protein>
<dbReference type="Gene3D" id="1.25.40.10">
    <property type="entry name" value="Tetratricopeptide repeat domain"/>
    <property type="match status" value="1"/>
</dbReference>
<feature type="region of interest" description="Disordered" evidence="1">
    <location>
        <begin position="491"/>
        <end position="520"/>
    </location>
</feature>
<evidence type="ECO:0000256" key="1">
    <source>
        <dbReference type="SAM" id="MobiDB-lite"/>
    </source>
</evidence>
<dbReference type="InterPro" id="IPR022265">
    <property type="entry name" value="CHP03790"/>
</dbReference>
<dbReference type="NCBIfam" id="TIGR03790">
    <property type="entry name" value="TIGR03790 family protein"/>
    <property type="match status" value="1"/>
</dbReference>
<keyword evidence="4" id="KW-1185">Reference proteome</keyword>
<dbReference type="InterPro" id="IPR011990">
    <property type="entry name" value="TPR-like_helical_dom_sf"/>
</dbReference>
<dbReference type="Proteomes" id="UP000184510">
    <property type="component" value="Unassembled WGS sequence"/>
</dbReference>
<dbReference type="InParanoid" id="A0A1M6I316"/>
<sequence>MRFPAYLLLILFWCQSLATAQSAIQKESIIILYNSDDAQSKELAEYYANKREIPLTQLVGLPLPKKRHITRDEYNTLIKEPLVKLFDQKSWWQTGKTKDGLTIAVRNKIRLIVSVRGVPFGVKQNSVPLEGDNQAKLKISNRASVDSELAALGIIDAPINGPLVNKYYKSTERFANTRLPFTMLTGRIDGPTFEIAKQLIDDAIDTEKTGLWGMCYLDFAHKGASYKVGDDWIENIEKENWKHGIPTTVDHNKQTYLTNYPMRDVALYYGWYISSVNGTFLDPNFRLKKGSIAIHIHSYSASDIHNAGHHWVGPLLKKGAAATVGNVYEPYLSLTHNLDILHDRLLKGFTLVEAAAAAMPALSWQGLVVGDPLYRPYLHLDGSGEVRDEDKVYRAINLAWSKWANDPDKLITKLRSAAAKTKDARLYEVCGLWYIYMDNMQAAAAFFNSAEKSYLSPRDEIRITLHLADMYRKIGKKADALKLLRETLESNKDEPAAESLRSLITILDPPPPPPAEPRKK</sequence>
<evidence type="ECO:0000313" key="3">
    <source>
        <dbReference type="EMBL" id="SHJ28836.1"/>
    </source>
</evidence>